<evidence type="ECO:0000313" key="2">
    <source>
        <dbReference type="Proteomes" id="UP001055811"/>
    </source>
</evidence>
<accession>A0ACB9H1X6</accession>
<dbReference type="EMBL" id="CM042009">
    <property type="protein sequence ID" value="KAI3789348.1"/>
    <property type="molecule type" value="Genomic_DNA"/>
</dbReference>
<dbReference type="Proteomes" id="UP001055811">
    <property type="component" value="Linkage Group LG01"/>
</dbReference>
<keyword evidence="2" id="KW-1185">Reference proteome</keyword>
<comment type="caution">
    <text evidence="1">The sequence shown here is derived from an EMBL/GenBank/DDBJ whole genome shotgun (WGS) entry which is preliminary data.</text>
</comment>
<evidence type="ECO:0000313" key="1">
    <source>
        <dbReference type="EMBL" id="KAI3789348.1"/>
    </source>
</evidence>
<organism evidence="1 2">
    <name type="scientific">Cichorium intybus</name>
    <name type="common">Chicory</name>
    <dbReference type="NCBI Taxonomy" id="13427"/>
    <lineage>
        <taxon>Eukaryota</taxon>
        <taxon>Viridiplantae</taxon>
        <taxon>Streptophyta</taxon>
        <taxon>Embryophyta</taxon>
        <taxon>Tracheophyta</taxon>
        <taxon>Spermatophyta</taxon>
        <taxon>Magnoliopsida</taxon>
        <taxon>eudicotyledons</taxon>
        <taxon>Gunneridae</taxon>
        <taxon>Pentapetalae</taxon>
        <taxon>asterids</taxon>
        <taxon>campanulids</taxon>
        <taxon>Asterales</taxon>
        <taxon>Asteraceae</taxon>
        <taxon>Cichorioideae</taxon>
        <taxon>Cichorieae</taxon>
        <taxon>Cichoriinae</taxon>
        <taxon>Cichorium</taxon>
    </lineage>
</organism>
<reference evidence="2" key="1">
    <citation type="journal article" date="2022" name="Mol. Ecol. Resour.">
        <title>The genomes of chicory, endive, great burdock and yacon provide insights into Asteraceae palaeo-polyploidization history and plant inulin production.</title>
        <authorList>
            <person name="Fan W."/>
            <person name="Wang S."/>
            <person name="Wang H."/>
            <person name="Wang A."/>
            <person name="Jiang F."/>
            <person name="Liu H."/>
            <person name="Zhao H."/>
            <person name="Xu D."/>
            <person name="Zhang Y."/>
        </authorList>
    </citation>
    <scope>NUCLEOTIDE SEQUENCE [LARGE SCALE GENOMIC DNA]</scope>
    <source>
        <strain evidence="2">cv. Punajuju</strain>
    </source>
</reference>
<proteinExistence type="predicted"/>
<sequence>MVTTNPVHFQLSPKMNLLKPYRKTLQFSTLPSLSQPPPAADVHLVGKAIAILKRHHLINLEPLSSQFTSQSASYILHHCQFDKTLILPFINWARRRPFFDLRCNCLSLHILTRFKLYKTAQIIAEDVAINTRDDENGDLVFTCLKDTYSDCNSSSAVIDLLVKSYSNLKLVKRGLNTIHLAISHGFMPGVLSYNSVLDAIIRSNEPMKLAEEMYLNMIRIGVSPNVFTYNILIRGFCGVRELEKGLGFFNEMQKNGCLPNVVTYNTLIDANCKLRRLDDAFKLFKTMSNKDLEPNLISYNVILNGLAREGRMKETDEVLEEMKHKRIIPDEVTYNTLVNGYCKEGNFHQALVLHNEMTRNGLSPNVITYTSLINSMCKARNLHKAMDLLEQMRVRKLFPNARTYTTLIDGFSQQGFMDEAYKLLNDMKKNGFSPSIVTYNTLINGHVVDGKMEDALRILNNMSKTGLITPDVVSYSTIITGFCRNQDLENAFQMKREMVAKGVLPDTVTYSSLIKGLCDQRKLTEACDVFQEMLRNNLPPDECTYTALINAYCVEGDTINALHLHDEMLKKGLLPDVVTYNVLINGLSKKARTREAKQILFKLYYDNEVPDDVTYETLIGNSGKMEVNSVVALIKVFCMKGLMKEADKVFDKMLERKEEVCEGVYNVLIHGHCKGGNLRKSFELYKKMVSCGFVPHTATVIALIKELIKGEMMLESSEVIENVLRSCRVTDAEVAKALVEINHKEGNMDVVFRILSEMAKDGFLPNSGKTAYAQ</sequence>
<reference evidence="1 2" key="2">
    <citation type="journal article" date="2022" name="Mol. Ecol. Resour.">
        <title>The genomes of chicory, endive, great burdock and yacon provide insights into Asteraceae paleo-polyploidization history and plant inulin production.</title>
        <authorList>
            <person name="Fan W."/>
            <person name="Wang S."/>
            <person name="Wang H."/>
            <person name="Wang A."/>
            <person name="Jiang F."/>
            <person name="Liu H."/>
            <person name="Zhao H."/>
            <person name="Xu D."/>
            <person name="Zhang Y."/>
        </authorList>
    </citation>
    <scope>NUCLEOTIDE SEQUENCE [LARGE SCALE GENOMIC DNA]</scope>
    <source>
        <strain evidence="2">cv. Punajuju</strain>
        <tissue evidence="1">Leaves</tissue>
    </source>
</reference>
<protein>
    <submittedName>
        <fullName evidence="1">Uncharacterized protein</fullName>
    </submittedName>
</protein>
<gene>
    <name evidence="1" type="ORF">L2E82_02141</name>
</gene>
<name>A0ACB9H1X6_CICIN</name>